<evidence type="ECO:0000256" key="2">
    <source>
        <dbReference type="ARBA" id="ARBA00022475"/>
    </source>
</evidence>
<evidence type="ECO:0000313" key="8">
    <source>
        <dbReference type="Proteomes" id="UP000242415"/>
    </source>
</evidence>
<dbReference type="Proteomes" id="UP000242415">
    <property type="component" value="Unassembled WGS sequence"/>
</dbReference>
<keyword evidence="3 6" id="KW-0812">Transmembrane</keyword>
<keyword evidence="8" id="KW-1185">Reference proteome</keyword>
<name>A0A1H3FQC4_9ACTN</name>
<evidence type="ECO:0000256" key="1">
    <source>
        <dbReference type="ARBA" id="ARBA00004651"/>
    </source>
</evidence>
<dbReference type="Pfam" id="PF02361">
    <property type="entry name" value="CbiQ"/>
    <property type="match status" value="1"/>
</dbReference>
<evidence type="ECO:0000256" key="3">
    <source>
        <dbReference type="ARBA" id="ARBA00022692"/>
    </source>
</evidence>
<dbReference type="STRING" id="405436.SAMN05444365_101121"/>
<evidence type="ECO:0000256" key="4">
    <source>
        <dbReference type="ARBA" id="ARBA00022989"/>
    </source>
</evidence>
<dbReference type="RefSeq" id="WP_091550045.1">
    <property type="nucleotide sequence ID" value="NZ_FNPH01000001.1"/>
</dbReference>
<keyword evidence="4 6" id="KW-1133">Transmembrane helix</keyword>
<dbReference type="OrthoDB" id="4533at2"/>
<proteinExistence type="predicted"/>
<sequence>MGAAETGQGHAHVLHLERDGVLHRLPPEVKIAAMAAYTLVVVVTPREALWAFAGYAALIVAVAALGRIPAGWLAKRALIELPFVVFALALPFLAGGERVDWLGLRLSVEGLYGGWNILAKGTLGVLASLILAATTTSRDLIVGLDRLRCPQILTQIATFMLRYLDVLAAEARRMRVARISRGDDPRFLWQLRGFAAGVGALFLRAFERGERVYLAMVSRGYDGRMPAAWHATGVATAGQWVAAAVVPLAAATIAVAATVLR</sequence>
<feature type="transmembrane region" description="Helical" evidence="6">
    <location>
        <begin position="187"/>
        <end position="206"/>
    </location>
</feature>
<evidence type="ECO:0000256" key="5">
    <source>
        <dbReference type="ARBA" id="ARBA00023136"/>
    </source>
</evidence>
<organism evidence="7 8">
    <name type="scientific">Micromonospora pattaloongensis</name>
    <dbReference type="NCBI Taxonomy" id="405436"/>
    <lineage>
        <taxon>Bacteria</taxon>
        <taxon>Bacillati</taxon>
        <taxon>Actinomycetota</taxon>
        <taxon>Actinomycetes</taxon>
        <taxon>Micromonosporales</taxon>
        <taxon>Micromonosporaceae</taxon>
        <taxon>Micromonospora</taxon>
    </lineage>
</organism>
<dbReference type="GO" id="GO:0006824">
    <property type="term" value="P:cobalt ion transport"/>
    <property type="evidence" value="ECO:0007669"/>
    <property type="project" value="InterPro"/>
</dbReference>
<feature type="transmembrane region" description="Helical" evidence="6">
    <location>
        <begin position="240"/>
        <end position="260"/>
    </location>
</feature>
<dbReference type="InterPro" id="IPR051611">
    <property type="entry name" value="ECF_transporter_component"/>
</dbReference>
<feature type="transmembrane region" description="Helical" evidence="6">
    <location>
        <begin position="48"/>
        <end position="65"/>
    </location>
</feature>
<keyword evidence="2" id="KW-1003">Cell membrane</keyword>
<evidence type="ECO:0000313" key="7">
    <source>
        <dbReference type="EMBL" id="SDX93253.1"/>
    </source>
</evidence>
<dbReference type="InterPro" id="IPR012809">
    <property type="entry name" value="ECF_CbiQ"/>
</dbReference>
<reference evidence="8" key="1">
    <citation type="submission" date="2016-10" db="EMBL/GenBank/DDBJ databases">
        <authorList>
            <person name="Varghese N."/>
            <person name="Submissions S."/>
        </authorList>
    </citation>
    <scope>NUCLEOTIDE SEQUENCE [LARGE SCALE GENOMIC DNA]</scope>
    <source>
        <strain evidence="8">DSM 45245</strain>
    </source>
</reference>
<dbReference type="PANTHER" id="PTHR34857:SF2">
    <property type="entry name" value="SLL0384 PROTEIN"/>
    <property type="match status" value="1"/>
</dbReference>
<dbReference type="GO" id="GO:0043190">
    <property type="term" value="C:ATP-binding cassette (ABC) transporter complex"/>
    <property type="evidence" value="ECO:0007669"/>
    <property type="project" value="InterPro"/>
</dbReference>
<feature type="transmembrane region" description="Helical" evidence="6">
    <location>
        <begin position="77"/>
        <end position="94"/>
    </location>
</feature>
<dbReference type="EMBL" id="FNPH01000001">
    <property type="protein sequence ID" value="SDX93253.1"/>
    <property type="molecule type" value="Genomic_DNA"/>
</dbReference>
<accession>A0A1H3FQC4</accession>
<protein>
    <submittedName>
        <fullName evidence="7">Cobalt/nickel transport system permease protein</fullName>
    </submittedName>
</protein>
<comment type="subcellular location">
    <subcellularLocation>
        <location evidence="1">Cell membrane</location>
        <topology evidence="1">Multi-pass membrane protein</topology>
    </subcellularLocation>
</comment>
<dbReference type="AlphaFoldDB" id="A0A1H3FQC4"/>
<dbReference type="InterPro" id="IPR003339">
    <property type="entry name" value="ABC/ECF_trnsptr_transmembrane"/>
</dbReference>
<dbReference type="NCBIfam" id="TIGR02454">
    <property type="entry name" value="ECF_T_CbiQ"/>
    <property type="match status" value="1"/>
</dbReference>
<dbReference type="PANTHER" id="PTHR34857">
    <property type="entry name" value="SLL0384 PROTEIN"/>
    <property type="match status" value="1"/>
</dbReference>
<keyword evidence="5 6" id="KW-0472">Membrane</keyword>
<dbReference type="CDD" id="cd16914">
    <property type="entry name" value="EcfT"/>
    <property type="match status" value="1"/>
</dbReference>
<gene>
    <name evidence="7" type="ORF">SAMN05444365_101121</name>
</gene>
<feature type="transmembrane region" description="Helical" evidence="6">
    <location>
        <begin position="114"/>
        <end position="133"/>
    </location>
</feature>
<evidence type="ECO:0000256" key="6">
    <source>
        <dbReference type="SAM" id="Phobius"/>
    </source>
</evidence>